<gene>
    <name evidence="2" type="ORF">GCM10022402_32080</name>
</gene>
<sequence>MSTAEPDAAPLLQIVRGDATAEEIAALTAALTVRAQAAGDQAGTDATRTPRSAWKDRSALLRGHPRPGPGAWRRSFHPS</sequence>
<evidence type="ECO:0000313" key="2">
    <source>
        <dbReference type="EMBL" id="GAA3750474.1"/>
    </source>
</evidence>
<reference evidence="3" key="1">
    <citation type="journal article" date="2019" name="Int. J. Syst. Evol. Microbiol.">
        <title>The Global Catalogue of Microorganisms (GCM) 10K type strain sequencing project: providing services to taxonomists for standard genome sequencing and annotation.</title>
        <authorList>
            <consortium name="The Broad Institute Genomics Platform"/>
            <consortium name="The Broad Institute Genome Sequencing Center for Infectious Disease"/>
            <person name="Wu L."/>
            <person name="Ma J."/>
        </authorList>
    </citation>
    <scope>NUCLEOTIDE SEQUENCE [LARGE SCALE GENOMIC DNA]</scope>
    <source>
        <strain evidence="3">JCM 17137</strain>
    </source>
</reference>
<protein>
    <recommendedName>
        <fullName evidence="4">Acyl-CoA carboxylase epsilon subunit</fullName>
    </recommendedName>
</protein>
<name>A0ABP7G029_9ACTN</name>
<evidence type="ECO:0000313" key="3">
    <source>
        <dbReference type="Proteomes" id="UP001500908"/>
    </source>
</evidence>
<keyword evidence="3" id="KW-1185">Reference proteome</keyword>
<evidence type="ECO:0000256" key="1">
    <source>
        <dbReference type="SAM" id="MobiDB-lite"/>
    </source>
</evidence>
<comment type="caution">
    <text evidence="2">The sequence shown here is derived from an EMBL/GenBank/DDBJ whole genome shotgun (WGS) entry which is preliminary data.</text>
</comment>
<accession>A0ABP7G029</accession>
<dbReference type="Pfam" id="PF13822">
    <property type="entry name" value="ACC_epsilon"/>
    <property type="match status" value="1"/>
</dbReference>
<dbReference type="Proteomes" id="UP001500908">
    <property type="component" value="Unassembled WGS sequence"/>
</dbReference>
<evidence type="ECO:0008006" key="4">
    <source>
        <dbReference type="Google" id="ProtNLM"/>
    </source>
</evidence>
<feature type="region of interest" description="Disordered" evidence="1">
    <location>
        <begin position="36"/>
        <end position="79"/>
    </location>
</feature>
<organism evidence="2 3">
    <name type="scientific">Salinactinospora qingdaonensis</name>
    <dbReference type="NCBI Taxonomy" id="702744"/>
    <lineage>
        <taxon>Bacteria</taxon>
        <taxon>Bacillati</taxon>
        <taxon>Actinomycetota</taxon>
        <taxon>Actinomycetes</taxon>
        <taxon>Streptosporangiales</taxon>
        <taxon>Nocardiopsidaceae</taxon>
        <taxon>Salinactinospora</taxon>
    </lineage>
</organism>
<dbReference type="RefSeq" id="WP_344972610.1">
    <property type="nucleotide sequence ID" value="NZ_BAABDD010000015.1"/>
</dbReference>
<feature type="compositionally biased region" description="Low complexity" evidence="1">
    <location>
        <begin position="36"/>
        <end position="47"/>
    </location>
</feature>
<dbReference type="InterPro" id="IPR032716">
    <property type="entry name" value="ACC_epsilon"/>
</dbReference>
<dbReference type="EMBL" id="BAABDD010000015">
    <property type="protein sequence ID" value="GAA3750474.1"/>
    <property type="molecule type" value="Genomic_DNA"/>
</dbReference>
<proteinExistence type="predicted"/>